<evidence type="ECO:0000256" key="1">
    <source>
        <dbReference type="SAM" id="MobiDB-lite"/>
    </source>
</evidence>
<feature type="region of interest" description="Disordered" evidence="1">
    <location>
        <begin position="1"/>
        <end position="28"/>
    </location>
</feature>
<gene>
    <name evidence="3" type="ORF">GHK62_22645</name>
</gene>
<comment type="caution">
    <text evidence="3">The sequence shown here is derived from an EMBL/GenBank/DDBJ whole genome shotgun (WGS) entry which is preliminary data.</text>
</comment>
<dbReference type="PANTHER" id="PTHR11138">
    <property type="entry name" value="METHIONYL-TRNA FORMYLTRANSFERASE"/>
    <property type="match status" value="1"/>
</dbReference>
<dbReference type="PANTHER" id="PTHR11138:SF5">
    <property type="entry name" value="METHIONYL-TRNA FORMYLTRANSFERASE, MITOCHONDRIAL"/>
    <property type="match status" value="1"/>
</dbReference>
<dbReference type="Gene3D" id="3.40.50.12230">
    <property type="match status" value="1"/>
</dbReference>
<organism evidence="3 4">
    <name type="scientific">Sinorhizobium terangae</name>
    <dbReference type="NCBI Taxonomy" id="110322"/>
    <lineage>
        <taxon>Bacteria</taxon>
        <taxon>Pseudomonadati</taxon>
        <taxon>Pseudomonadota</taxon>
        <taxon>Alphaproteobacteria</taxon>
        <taxon>Hyphomicrobiales</taxon>
        <taxon>Rhizobiaceae</taxon>
        <taxon>Sinorhizobium/Ensifer group</taxon>
        <taxon>Sinorhizobium</taxon>
    </lineage>
</organism>
<feature type="non-terminal residue" evidence="3">
    <location>
        <position position="592"/>
    </location>
</feature>
<dbReference type="SUPFAM" id="SSF52777">
    <property type="entry name" value="CoA-dependent acyltransferases"/>
    <property type="match status" value="1"/>
</dbReference>
<reference evidence="3 4" key="1">
    <citation type="journal article" date="2013" name="Genome Biol.">
        <title>Comparative genomics of the core and accessory genomes of 48 Sinorhizobium strains comprising five genospecies.</title>
        <authorList>
            <person name="Sugawara M."/>
            <person name="Epstein B."/>
            <person name="Badgley B.D."/>
            <person name="Unno T."/>
            <person name="Xu L."/>
            <person name="Reese J."/>
            <person name="Gyaneshwar P."/>
            <person name="Denny R."/>
            <person name="Mudge J."/>
            <person name="Bharti A.K."/>
            <person name="Farmer A.D."/>
            <person name="May G.D."/>
            <person name="Woodward J.E."/>
            <person name="Medigue C."/>
            <person name="Vallenet D."/>
            <person name="Lajus A."/>
            <person name="Rouy Z."/>
            <person name="Martinez-Vaz B."/>
            <person name="Tiffin P."/>
            <person name="Young N.D."/>
            <person name="Sadowsky M.J."/>
        </authorList>
    </citation>
    <scope>NUCLEOTIDE SEQUENCE [LARGE SCALE GENOMIC DNA]</scope>
    <source>
        <strain evidence="3 4">USDA4894</strain>
    </source>
</reference>
<evidence type="ECO:0000313" key="3">
    <source>
        <dbReference type="EMBL" id="MQX17453.1"/>
    </source>
</evidence>
<dbReference type="Pfam" id="PF00551">
    <property type="entry name" value="Formyl_trans_N"/>
    <property type="match status" value="1"/>
</dbReference>
<dbReference type="InterPro" id="IPR011034">
    <property type="entry name" value="Formyl_transferase-like_C_sf"/>
</dbReference>
<dbReference type="EMBL" id="WITC01000096">
    <property type="protein sequence ID" value="MQX17453.1"/>
    <property type="molecule type" value="Genomic_DNA"/>
</dbReference>
<dbReference type="InterPro" id="IPR036477">
    <property type="entry name" value="Formyl_transf_N_sf"/>
</dbReference>
<dbReference type="InterPro" id="IPR002376">
    <property type="entry name" value="Formyl_transf_N"/>
</dbReference>
<proteinExistence type="predicted"/>
<dbReference type="CDD" id="cd08700">
    <property type="entry name" value="FMT_C_OzmH_like"/>
    <property type="match status" value="1"/>
</dbReference>
<keyword evidence="4" id="KW-1185">Reference proteome</keyword>
<feature type="domain" description="Formyl transferase N-terminal" evidence="2">
    <location>
        <begin position="80"/>
        <end position="188"/>
    </location>
</feature>
<evidence type="ECO:0000259" key="2">
    <source>
        <dbReference type="Pfam" id="PF00551"/>
    </source>
</evidence>
<name>A0A6N7LHV9_SINTE</name>
<dbReference type="AlphaFoldDB" id="A0A6N7LHV9"/>
<dbReference type="SUPFAM" id="SSF53328">
    <property type="entry name" value="Formyltransferase"/>
    <property type="match status" value="1"/>
</dbReference>
<protein>
    <submittedName>
        <fullName evidence="3">Non-ribosomal peptide synthetase module</fullName>
    </submittedName>
</protein>
<dbReference type="GO" id="GO:0004479">
    <property type="term" value="F:methionyl-tRNA formyltransferase activity"/>
    <property type="evidence" value="ECO:0007669"/>
    <property type="project" value="TreeGrafter"/>
</dbReference>
<dbReference type="SUPFAM" id="SSF50486">
    <property type="entry name" value="FMT C-terminal domain-like"/>
    <property type="match status" value="1"/>
</dbReference>
<dbReference type="Proteomes" id="UP000439983">
    <property type="component" value="Unassembled WGS sequence"/>
</dbReference>
<dbReference type="GO" id="GO:0005829">
    <property type="term" value="C:cytosol"/>
    <property type="evidence" value="ECO:0007669"/>
    <property type="project" value="TreeGrafter"/>
</dbReference>
<dbReference type="Gene3D" id="3.30.559.30">
    <property type="entry name" value="Nonribosomal peptide synthetase, condensation domain"/>
    <property type="match status" value="1"/>
</dbReference>
<accession>A0A6N7LHV9</accession>
<evidence type="ECO:0000313" key="4">
    <source>
        <dbReference type="Proteomes" id="UP000439983"/>
    </source>
</evidence>
<sequence>MTHCSSPEHVSPYEPSGRYGQRPAAPSRRSSMFIGSGTLAISCAQLAMEMGHDIRAVLSADTIFADWAACANISVVASVEELSTLLATEPVEWIFSAANPFLLPAEVFGRARQGAFNYHDGPLPRYAGTHATSWALLAQESEHAITWHRIDDGVDTGDVAVQRQVLIAPTDTALSLNLKCYEAAVEGFRELLTGLANAELRLRPQALADRSYFPRHRRPDAAGCLRWHRSAQDLSAMTRALDFGPYHPNPLCLPKALVGDDVVIVRRLEVLPRRSGLPAGCLLELHPSHWCVATGTQDVDVWFASLDGQAVDALARARHCGLDAGDRLPILSDEQARSLRAAHEEIAPQEDFWRQRLEQFKILQLPFLSSCPAEAPPKWQSSWWQRASGLVELPAKDRVEHLLTAWLVYLARVTGEAEFQVGWTPAPKASRAGLPAGEAQIASVVPMEITIDLTHDFAAVRRAVAAEWDRLKEHDSFARDLIARYPTLRTMKALRSRRPWPIGITITANSWSAAGVLTSSRSAGAPQCGEVLTFEVCDVDGSFRWHFDANRLAPKQIDRMTQHLQNLLSGEIADVEQPVGRIDILPADERAY</sequence>